<dbReference type="RefSeq" id="WP_194369848.1">
    <property type="nucleotide sequence ID" value="NZ_CP054492.1"/>
</dbReference>
<dbReference type="KEGG" id="sbal:HUE88_13695"/>
<evidence type="ECO:0000313" key="1">
    <source>
        <dbReference type="EMBL" id="QOY52113.1"/>
    </source>
</evidence>
<organism evidence="1 2">
    <name type="scientific">Candidatus Sulfurimonas baltica</name>
    <dbReference type="NCBI Taxonomy" id="2740404"/>
    <lineage>
        <taxon>Bacteria</taxon>
        <taxon>Pseudomonadati</taxon>
        <taxon>Campylobacterota</taxon>
        <taxon>Epsilonproteobacteria</taxon>
        <taxon>Campylobacterales</taxon>
        <taxon>Sulfurimonadaceae</taxon>
        <taxon>Sulfurimonas</taxon>
    </lineage>
</organism>
<name>A0A7S7LWF5_9BACT</name>
<dbReference type="AlphaFoldDB" id="A0A7S7LWF5"/>
<protein>
    <submittedName>
        <fullName evidence="1">Uncharacterized protein</fullName>
    </submittedName>
</protein>
<accession>A0A7S7LWF5</accession>
<gene>
    <name evidence="1" type="ORF">HUE88_13695</name>
</gene>
<evidence type="ECO:0000313" key="2">
    <source>
        <dbReference type="Proteomes" id="UP000593994"/>
    </source>
</evidence>
<dbReference type="Proteomes" id="UP000593994">
    <property type="component" value="Chromosome"/>
</dbReference>
<dbReference type="EMBL" id="CP054492">
    <property type="protein sequence ID" value="QOY52113.1"/>
    <property type="molecule type" value="Genomic_DNA"/>
</dbReference>
<keyword evidence="2" id="KW-1185">Reference proteome</keyword>
<sequence>MKPLLVRELPTFLKRFGNFVDGELRHAEVVSPTVIKITIAGQDSARGFDWLTIELELSGVSDARLTDNSKLLHVDMSDGINIVFEENSFAFGIGNNHNISGIKNATTFIISSSIKYKEGSF</sequence>
<reference evidence="1 2" key="1">
    <citation type="submission" date="2020-05" db="EMBL/GenBank/DDBJ databases">
        <title>Sulfurimonas marisnigri, sp. nov., and Sulfurimonas baltica, sp. nov., manganese oxide reducing chemolithoautotrophs of the class Epsilonproteobacteria isolated from the pelagic redoxclines of the Black and Baltic Seas and emended description of the genus Sulfurimonas.</title>
        <authorList>
            <person name="Henkel J.V."/>
            <person name="Laudan C."/>
            <person name="Werner J."/>
            <person name="Neu T."/>
            <person name="Plewe S."/>
            <person name="Sproer C."/>
            <person name="Bunk B."/>
            <person name="Schulz-Vogt H.N."/>
        </authorList>
    </citation>
    <scope>NUCLEOTIDE SEQUENCE [LARGE SCALE GENOMIC DNA]</scope>
    <source>
        <strain evidence="1 2">GD2</strain>
    </source>
</reference>
<proteinExistence type="predicted"/>